<dbReference type="InterPro" id="IPR009100">
    <property type="entry name" value="AcylCoA_DH/oxidase_NM_dom_sf"/>
</dbReference>
<dbReference type="KEGG" id="cpsk:Q0N40_08385"/>
<evidence type="ECO:0000313" key="10">
    <source>
        <dbReference type="EMBL" id="WPF24544.1"/>
    </source>
</evidence>
<evidence type="ECO:0000256" key="4">
    <source>
        <dbReference type="ARBA" id="ARBA00022827"/>
    </source>
</evidence>
<feature type="domain" description="Acyl-CoA oxidase/dehydrogenase middle" evidence="8">
    <location>
        <begin position="261"/>
        <end position="349"/>
    </location>
</feature>
<dbReference type="Pfam" id="PF02770">
    <property type="entry name" value="Acyl-CoA_dh_M"/>
    <property type="match status" value="1"/>
</dbReference>
<dbReference type="RefSeq" id="WP_236881870.1">
    <property type="nucleotide sequence ID" value="NZ_CP137757.1"/>
</dbReference>
<dbReference type="GO" id="GO:0003995">
    <property type="term" value="F:acyl-CoA dehydrogenase activity"/>
    <property type="evidence" value="ECO:0007669"/>
    <property type="project" value="InterPro"/>
</dbReference>
<keyword evidence="4 5" id="KW-0274">FAD</keyword>
<proteinExistence type="inferred from homology"/>
<dbReference type="PANTHER" id="PTHR43884">
    <property type="entry name" value="ACYL-COA DEHYDROGENASE"/>
    <property type="match status" value="1"/>
</dbReference>
<feature type="domain" description="Acyl-CoA dehydrogenase/oxidase C-terminal" evidence="7">
    <location>
        <begin position="376"/>
        <end position="501"/>
    </location>
</feature>
<feature type="region of interest" description="Disordered" evidence="6">
    <location>
        <begin position="1"/>
        <end position="44"/>
    </location>
</feature>
<evidence type="ECO:0000256" key="3">
    <source>
        <dbReference type="ARBA" id="ARBA00022630"/>
    </source>
</evidence>
<dbReference type="InterPro" id="IPR013786">
    <property type="entry name" value="AcylCoA_DH/ox_N"/>
</dbReference>
<comment type="similarity">
    <text evidence="2 5">Belongs to the acyl-CoA dehydrogenase family.</text>
</comment>
<evidence type="ECO:0000313" key="11">
    <source>
        <dbReference type="Proteomes" id="UP001174314"/>
    </source>
</evidence>
<dbReference type="Pfam" id="PF02771">
    <property type="entry name" value="Acyl-CoA_dh_N"/>
    <property type="match status" value="1"/>
</dbReference>
<dbReference type="Pfam" id="PF00441">
    <property type="entry name" value="Acyl-CoA_dh_1"/>
    <property type="match status" value="1"/>
</dbReference>
<evidence type="ECO:0000259" key="9">
    <source>
        <dbReference type="Pfam" id="PF02771"/>
    </source>
</evidence>
<dbReference type="EMBL" id="CP137757">
    <property type="protein sequence ID" value="WPF24544.1"/>
    <property type="molecule type" value="Genomic_DNA"/>
</dbReference>
<evidence type="ECO:0000256" key="1">
    <source>
        <dbReference type="ARBA" id="ARBA00001974"/>
    </source>
</evidence>
<name>A0AAU0PVW2_9CORY</name>
<dbReference type="AlphaFoldDB" id="A0AAU0PVW2"/>
<feature type="compositionally biased region" description="Polar residues" evidence="6">
    <location>
        <begin position="22"/>
        <end position="38"/>
    </location>
</feature>
<dbReference type="InterPro" id="IPR046373">
    <property type="entry name" value="Acyl-CoA_Oxase/DH_mid-dom_sf"/>
</dbReference>
<protein>
    <submittedName>
        <fullName evidence="10">Acyl-CoA dehydrogenase family protein</fullName>
    </submittedName>
</protein>
<dbReference type="Gene3D" id="1.20.140.10">
    <property type="entry name" value="Butyryl-CoA Dehydrogenase, subunit A, domain 3"/>
    <property type="match status" value="1"/>
</dbReference>
<evidence type="ECO:0000256" key="6">
    <source>
        <dbReference type="SAM" id="MobiDB-lite"/>
    </source>
</evidence>
<reference evidence="10 11" key="1">
    <citation type="submission" date="2023-10" db="EMBL/GenBank/DDBJ databases">
        <title>complete genome sequence of Corynebacterium pseudokroppenstedtii P15-C1.</title>
        <authorList>
            <person name="Bruggemann H."/>
            <person name="Poehlein A."/>
        </authorList>
    </citation>
    <scope>NUCLEOTIDE SEQUENCE [LARGE SCALE GENOMIC DNA]</scope>
    <source>
        <strain evidence="10 11">P15_C1</strain>
    </source>
</reference>
<evidence type="ECO:0000259" key="7">
    <source>
        <dbReference type="Pfam" id="PF00441"/>
    </source>
</evidence>
<dbReference type="SUPFAM" id="SSF47203">
    <property type="entry name" value="Acyl-CoA dehydrogenase C-terminal domain-like"/>
    <property type="match status" value="1"/>
</dbReference>
<accession>A0AAU0PVW2</accession>
<dbReference type="SUPFAM" id="SSF56645">
    <property type="entry name" value="Acyl-CoA dehydrogenase NM domain-like"/>
    <property type="match status" value="1"/>
</dbReference>
<dbReference type="PROSITE" id="PS00073">
    <property type="entry name" value="ACYL_COA_DH_2"/>
    <property type="match status" value="1"/>
</dbReference>
<evidence type="ECO:0000259" key="8">
    <source>
        <dbReference type="Pfam" id="PF02770"/>
    </source>
</evidence>
<dbReference type="GO" id="GO:0050660">
    <property type="term" value="F:flavin adenine dinucleotide binding"/>
    <property type="evidence" value="ECO:0007669"/>
    <property type="project" value="InterPro"/>
</dbReference>
<keyword evidence="5" id="KW-0560">Oxidoreductase</keyword>
<feature type="domain" description="Acyl-CoA dehydrogenase/oxidase N-terminal" evidence="9">
    <location>
        <begin position="143"/>
        <end position="252"/>
    </location>
</feature>
<evidence type="ECO:0000256" key="2">
    <source>
        <dbReference type="ARBA" id="ARBA00009347"/>
    </source>
</evidence>
<dbReference type="InterPro" id="IPR037069">
    <property type="entry name" value="AcylCoA_DH/ox_N_sf"/>
</dbReference>
<dbReference type="Gene3D" id="2.40.110.10">
    <property type="entry name" value="Butyryl-CoA Dehydrogenase, subunit A, domain 2"/>
    <property type="match status" value="1"/>
</dbReference>
<sequence>MSSTNERDNGSGSAASARDNAAKSSGKNSDGNDSTVGKNNIKRDAMGTAMRLLTRVTGSDFAAKYGLNERIDRVAYESTKTGMKSLGAATREFKRVTSGQSPIRLPFLGLGDDKKIGDEKPDAEAEEKAAESKKIVWDLTPDEDQEMIVETIKDFAEKRISPAAHDADEGAAVSEDLRKEALGLGISMVNVPEEFEGIATGSNLTTNFLVTEALAHADPGIALSVMAPAGVAATLTAYGSDEQQRTYLPAFAGEDIPISAVSVAEPQPLFDPFSLSTTARREGDDVVIEGVKALVPDAGNCELFVVATMLDDAPTLVIVESDADGVVIEPDPSMGFRAAGLGRLLLNDVRVPASNILGGEDRSAEDRESDYRNIIRRSRLGWAALAVGACSAVLDYVKPYVNERQAFGEPISHRQAVAFAVANIRIELDGMRLVALRGCSRADQGLTFHREAALARDLAAEKGMAIGSDGVQLLGGHGYTKEHPVERWYRDLRAIGVAEGTIVL</sequence>
<dbReference type="InterPro" id="IPR006089">
    <property type="entry name" value="Acyl-CoA_DH_CS"/>
</dbReference>
<dbReference type="InterPro" id="IPR036250">
    <property type="entry name" value="AcylCo_DH-like_C"/>
</dbReference>
<organism evidence="10 11">
    <name type="scientific">Corynebacterium pseudokroppenstedtii</name>
    <dbReference type="NCBI Taxonomy" id="2804917"/>
    <lineage>
        <taxon>Bacteria</taxon>
        <taxon>Bacillati</taxon>
        <taxon>Actinomycetota</taxon>
        <taxon>Actinomycetes</taxon>
        <taxon>Mycobacteriales</taxon>
        <taxon>Corynebacteriaceae</taxon>
        <taxon>Corynebacterium</taxon>
    </lineage>
</organism>
<dbReference type="PANTHER" id="PTHR43884:SF12">
    <property type="entry name" value="ISOVALERYL-COA DEHYDROGENASE, MITOCHONDRIAL-RELATED"/>
    <property type="match status" value="1"/>
</dbReference>
<gene>
    <name evidence="10" type="ORF">Q0N40_08385</name>
</gene>
<dbReference type="Proteomes" id="UP001174314">
    <property type="component" value="Chromosome"/>
</dbReference>
<dbReference type="InterPro" id="IPR009075">
    <property type="entry name" value="AcylCo_DH/oxidase_C"/>
</dbReference>
<evidence type="ECO:0000256" key="5">
    <source>
        <dbReference type="RuleBase" id="RU362125"/>
    </source>
</evidence>
<dbReference type="InterPro" id="IPR006091">
    <property type="entry name" value="Acyl-CoA_Oxase/DH_mid-dom"/>
</dbReference>
<keyword evidence="3 5" id="KW-0285">Flavoprotein</keyword>
<keyword evidence="11" id="KW-1185">Reference proteome</keyword>
<dbReference type="Gene3D" id="1.10.540.10">
    <property type="entry name" value="Acyl-CoA dehydrogenase/oxidase, N-terminal domain"/>
    <property type="match status" value="1"/>
</dbReference>
<comment type="cofactor">
    <cofactor evidence="1 5">
        <name>FAD</name>
        <dbReference type="ChEBI" id="CHEBI:57692"/>
    </cofactor>
</comment>